<dbReference type="Proteomes" id="UP000002574">
    <property type="component" value="Chromosome"/>
</dbReference>
<dbReference type="KEGG" id="hte:Hydth_1380"/>
<dbReference type="AlphaFoldDB" id="D3DJ39"/>
<dbReference type="STRING" id="608538.HTH_1390"/>
<dbReference type="PATRIC" id="fig|608538.5.peg.1411"/>
<protein>
    <submittedName>
        <fullName evidence="1">Uncharacterized protein</fullName>
    </submittedName>
</protein>
<sequence length="116" mass="14250">MDKEKNPNPQFSDIEDLIEEYDALLSYPNTKYPYVFVYGGWMFYDLRDQIHELGLDDHPEVKKLDRQFLKKVLEWVVPDDYKAKRKYPHMWWHHLEEIKRGTYPREKLPEYLRGIC</sequence>
<dbReference type="RefSeq" id="WP_012964021.1">
    <property type="nucleotide sequence ID" value="NC_013799.1"/>
</dbReference>
<reference evidence="1 2" key="1">
    <citation type="journal article" date="2010" name="J. Bacteriol.">
        <title>Complete genome sequence of the thermophilic, obligately chemolithoautotrophic hydrogen-oxidizing bacterium Hydrogenobacter thermophilus TK-6.</title>
        <authorList>
            <person name="Arai H."/>
            <person name="Kanbe H."/>
            <person name="Ishii M."/>
            <person name="Igarashi Y."/>
        </authorList>
    </citation>
    <scope>NUCLEOTIDE SEQUENCE [LARGE SCALE GENOMIC DNA]</scope>
    <source>
        <strain evidence="2">DSM 6534 / IAM 12695 / TK-6 [Tokyo]</strain>
    </source>
</reference>
<evidence type="ECO:0000313" key="2">
    <source>
        <dbReference type="Proteomes" id="UP000002574"/>
    </source>
</evidence>
<accession>D3DJ39</accession>
<evidence type="ECO:0000313" key="1">
    <source>
        <dbReference type="EMBL" id="BAI69841.1"/>
    </source>
</evidence>
<keyword evidence="2" id="KW-1185">Reference proteome</keyword>
<gene>
    <name evidence="1" type="ordered locus">HTH_1390</name>
</gene>
<dbReference type="OrthoDB" id="15273at2"/>
<proteinExistence type="predicted"/>
<dbReference type="eggNOG" id="ENOG5033WII">
    <property type="taxonomic scope" value="Bacteria"/>
</dbReference>
<organism evidence="1 2">
    <name type="scientific">Hydrogenobacter thermophilus (strain DSM 6534 / IAM 12695 / TK-6)</name>
    <dbReference type="NCBI Taxonomy" id="608538"/>
    <lineage>
        <taxon>Bacteria</taxon>
        <taxon>Pseudomonadati</taxon>
        <taxon>Aquificota</taxon>
        <taxon>Aquificia</taxon>
        <taxon>Aquificales</taxon>
        <taxon>Aquificaceae</taxon>
        <taxon>Hydrogenobacter</taxon>
    </lineage>
</organism>
<dbReference type="KEGG" id="hth:HTH_1390"/>
<name>D3DJ39_HYDTT</name>
<dbReference type="EMBL" id="AP011112">
    <property type="protein sequence ID" value="BAI69841.1"/>
    <property type="molecule type" value="Genomic_DNA"/>
</dbReference>